<keyword evidence="2" id="KW-1133">Transmembrane helix</keyword>
<evidence type="ECO:0000256" key="2">
    <source>
        <dbReference type="SAM" id="Phobius"/>
    </source>
</evidence>
<dbReference type="RefSeq" id="WP_344061197.1">
    <property type="nucleotide sequence ID" value="NZ_BAAAPN010000009.1"/>
</dbReference>
<name>A0ABP4W315_9MICO</name>
<evidence type="ECO:0000256" key="1">
    <source>
        <dbReference type="SAM" id="MobiDB-lite"/>
    </source>
</evidence>
<dbReference type="EMBL" id="BAAAPN010000009">
    <property type="protein sequence ID" value="GAA1746155.1"/>
    <property type="molecule type" value="Genomic_DNA"/>
</dbReference>
<keyword evidence="2" id="KW-0812">Transmembrane</keyword>
<accession>A0ABP4W315</accession>
<feature type="region of interest" description="Disordered" evidence="1">
    <location>
        <begin position="80"/>
        <end position="101"/>
    </location>
</feature>
<feature type="transmembrane region" description="Helical" evidence="2">
    <location>
        <begin position="6"/>
        <end position="22"/>
    </location>
</feature>
<evidence type="ECO:0000313" key="3">
    <source>
        <dbReference type="EMBL" id="GAA1746155.1"/>
    </source>
</evidence>
<organism evidence="3 4">
    <name type="scientific">Nostocoides vanveenii</name>
    <dbReference type="NCBI Taxonomy" id="330835"/>
    <lineage>
        <taxon>Bacteria</taxon>
        <taxon>Bacillati</taxon>
        <taxon>Actinomycetota</taxon>
        <taxon>Actinomycetes</taxon>
        <taxon>Micrococcales</taxon>
        <taxon>Intrasporangiaceae</taxon>
        <taxon>Nostocoides</taxon>
    </lineage>
</organism>
<protein>
    <submittedName>
        <fullName evidence="3">Uncharacterized protein</fullName>
    </submittedName>
</protein>
<sequence>MTWWAWLLVFVGILSGGGWWIWRRARATWRSAKALSVAAGDLGAATALLDSAAERPPLAPARLAVFEHPETMYRERTATRATVENERRTRREANLPRWARR</sequence>
<gene>
    <name evidence="3" type="ORF">GCM10009810_03420</name>
</gene>
<dbReference type="Proteomes" id="UP001501475">
    <property type="component" value="Unassembled WGS sequence"/>
</dbReference>
<proteinExistence type="predicted"/>
<keyword evidence="2" id="KW-0472">Membrane</keyword>
<comment type="caution">
    <text evidence="3">The sequence shown here is derived from an EMBL/GenBank/DDBJ whole genome shotgun (WGS) entry which is preliminary data.</text>
</comment>
<evidence type="ECO:0000313" key="4">
    <source>
        <dbReference type="Proteomes" id="UP001501475"/>
    </source>
</evidence>
<reference evidence="4" key="1">
    <citation type="journal article" date="2019" name="Int. J. Syst. Evol. Microbiol.">
        <title>The Global Catalogue of Microorganisms (GCM) 10K type strain sequencing project: providing services to taxonomists for standard genome sequencing and annotation.</title>
        <authorList>
            <consortium name="The Broad Institute Genomics Platform"/>
            <consortium name="The Broad Institute Genome Sequencing Center for Infectious Disease"/>
            <person name="Wu L."/>
            <person name="Ma J."/>
        </authorList>
    </citation>
    <scope>NUCLEOTIDE SEQUENCE [LARGE SCALE GENOMIC DNA]</scope>
    <source>
        <strain evidence="4">JCM 15591</strain>
    </source>
</reference>
<feature type="compositionally biased region" description="Basic and acidic residues" evidence="1">
    <location>
        <begin position="80"/>
        <end position="94"/>
    </location>
</feature>
<keyword evidence="4" id="KW-1185">Reference proteome</keyword>